<protein>
    <submittedName>
        <fullName evidence="2">Uncharacterized protein</fullName>
    </submittedName>
</protein>
<accession>A0A1B2AFY8</accession>
<name>A0A1B2AFY8_9SPHN</name>
<dbReference type="Proteomes" id="UP000092932">
    <property type="component" value="Chromosome"/>
</dbReference>
<reference evidence="2 3" key="1">
    <citation type="submission" date="2016-07" db="EMBL/GenBank/DDBJ databases">
        <title>Complete genome sequence of Altererythrobacter dongtanensis KCTC 22672, a type strain with esterase isolated from tidal flat.</title>
        <authorList>
            <person name="Cheng H."/>
            <person name="Wu Y.-H."/>
            <person name="Zhou P."/>
            <person name="Huo Y.-Y."/>
            <person name="Wang C.-S."/>
            <person name="Xu X.-W."/>
        </authorList>
    </citation>
    <scope>NUCLEOTIDE SEQUENCE [LARGE SCALE GENOMIC DNA]</scope>
    <source>
        <strain evidence="2 3">KCTC 22672</strain>
    </source>
</reference>
<evidence type="ECO:0000313" key="3">
    <source>
        <dbReference type="Proteomes" id="UP000092932"/>
    </source>
</evidence>
<dbReference type="EMBL" id="CP016591">
    <property type="protein sequence ID" value="ANY21067.1"/>
    <property type="molecule type" value="Genomic_DNA"/>
</dbReference>
<sequence length="94" mass="9773">MTAFLLVALFAIVAVASALTLADAFLRGRSALQQLRGDVGRAANTRRDGVAFVCTSVEPRMSALRGANCASPKAVRSAPRRPVPTGPQPLRAAA</sequence>
<gene>
    <name evidence="2" type="ORF">A6F68_02573</name>
</gene>
<dbReference type="KEGG" id="ado:A6F68_02573"/>
<evidence type="ECO:0000313" key="2">
    <source>
        <dbReference type="EMBL" id="ANY21067.1"/>
    </source>
</evidence>
<organism evidence="2 3">
    <name type="scientific">Tsuneonella dongtanensis</name>
    <dbReference type="NCBI Taxonomy" id="692370"/>
    <lineage>
        <taxon>Bacteria</taxon>
        <taxon>Pseudomonadati</taxon>
        <taxon>Pseudomonadota</taxon>
        <taxon>Alphaproteobacteria</taxon>
        <taxon>Sphingomonadales</taxon>
        <taxon>Erythrobacteraceae</taxon>
        <taxon>Tsuneonella</taxon>
    </lineage>
</organism>
<keyword evidence="3" id="KW-1185">Reference proteome</keyword>
<proteinExistence type="predicted"/>
<dbReference type="AlphaFoldDB" id="A0A1B2AFY8"/>
<feature type="region of interest" description="Disordered" evidence="1">
    <location>
        <begin position="72"/>
        <end position="94"/>
    </location>
</feature>
<evidence type="ECO:0000256" key="1">
    <source>
        <dbReference type="SAM" id="MobiDB-lite"/>
    </source>
</evidence>